<proteinExistence type="predicted"/>
<dbReference type="RefSeq" id="WP_095068230.1">
    <property type="nucleotide sequence ID" value="NZ_RBRE01000025.1"/>
</dbReference>
<gene>
    <name evidence="1" type="ORF">ALQ04_04294</name>
</gene>
<sequence>MTDALNLDIRGMLEAQDLLELLALPPQKRRRLMNNVSKRVRSLSRQRVRNQVNLDGSPFAPRKGSGKGKKMEAGLAKLLDVVRLSDDEAELGWRNRLTRYVASQQHEGASERVTAQQMRKLTEVPPGTAATEKQAKRLRQLGYKVRLPGKKTATKPSVAWIQQHLEYPKAGLLIRVLDNERKASTGAQSWEIKLPARQFLGANPSETKAMVNLVLRQIITAPR</sequence>
<reference evidence="1 2" key="1">
    <citation type="submission" date="2018-08" db="EMBL/GenBank/DDBJ databases">
        <title>Recombination of ecologically and evolutionarily significant loci maintains genetic cohesion in the Pseudomonas syringae species complex.</title>
        <authorList>
            <person name="Dillon M."/>
            <person name="Thakur S."/>
            <person name="Almeida R.N.D."/>
            <person name="Weir B.S."/>
            <person name="Guttman D.S."/>
        </authorList>
    </citation>
    <scope>NUCLEOTIDE SEQUENCE [LARGE SCALE GENOMIC DNA]</scope>
    <source>
        <strain evidence="1 2">ICMP 3353</strain>
    </source>
</reference>
<accession>A0A3M4M6L8</accession>
<evidence type="ECO:0000313" key="1">
    <source>
        <dbReference type="EMBL" id="RMQ48791.1"/>
    </source>
</evidence>
<name>A0A3M4M6L8_PSECI</name>
<protein>
    <submittedName>
        <fullName evidence="1">Putative prophage PSSB64-01, virion morphoproteinsis protein</fullName>
    </submittedName>
</protein>
<dbReference type="EMBL" id="RBRE01000025">
    <property type="protein sequence ID" value="RMQ48791.1"/>
    <property type="molecule type" value="Genomic_DNA"/>
</dbReference>
<comment type="caution">
    <text evidence="1">The sequence shown here is derived from an EMBL/GenBank/DDBJ whole genome shotgun (WGS) entry which is preliminary data.</text>
</comment>
<evidence type="ECO:0000313" key="2">
    <source>
        <dbReference type="Proteomes" id="UP000277236"/>
    </source>
</evidence>
<dbReference type="AlphaFoldDB" id="A0A3M4M6L8"/>
<dbReference type="Pfam" id="PF05069">
    <property type="entry name" value="Phage_tail_S"/>
    <property type="match status" value="1"/>
</dbReference>
<dbReference type="OrthoDB" id="6116812at2"/>
<organism evidence="1 2">
    <name type="scientific">Pseudomonas cichorii</name>
    <dbReference type="NCBI Taxonomy" id="36746"/>
    <lineage>
        <taxon>Bacteria</taxon>
        <taxon>Pseudomonadati</taxon>
        <taxon>Pseudomonadota</taxon>
        <taxon>Gammaproteobacteria</taxon>
        <taxon>Pseudomonadales</taxon>
        <taxon>Pseudomonadaceae</taxon>
        <taxon>Pseudomonas</taxon>
    </lineage>
</organism>
<dbReference type="Proteomes" id="UP000277236">
    <property type="component" value="Unassembled WGS sequence"/>
</dbReference>
<dbReference type="InterPro" id="IPR006522">
    <property type="entry name" value="Phage_virion_morphogenesis"/>
</dbReference>